<feature type="transmembrane region" description="Helical" evidence="1">
    <location>
        <begin position="189"/>
        <end position="211"/>
    </location>
</feature>
<dbReference type="Proteomes" id="UP000771797">
    <property type="component" value="Unassembled WGS sequence"/>
</dbReference>
<proteinExistence type="predicted"/>
<dbReference type="RefSeq" id="WP_159660443.1">
    <property type="nucleotide sequence ID" value="NZ_AQPF01000009.1"/>
</dbReference>
<keyword evidence="1" id="KW-0812">Transmembrane</keyword>
<dbReference type="PANTHER" id="PTHR39456:SF1">
    <property type="entry name" value="METAL-DEPENDENT HYDROLASE"/>
    <property type="match status" value="1"/>
</dbReference>
<evidence type="ECO:0000256" key="1">
    <source>
        <dbReference type="SAM" id="Phobius"/>
    </source>
</evidence>
<comment type="caution">
    <text evidence="2">The sequence shown here is derived from an EMBL/GenBank/DDBJ whole genome shotgun (WGS) entry which is preliminary data.</text>
</comment>
<sequence>MSSHKETIVVRKDLNFGLTSEDIPTYWQDGDPYKTRVFDAIQATFPDGERFFISSVRAFKDKIQDSVLRQEVRDFTMQEGQHGIVHANYNKRLKRQGIPIEKFTSRIKRVMDKRLQDNSPEYNIALTSAFEHYTAMMAELFFAHKSSTEGADDRIRAMFAWHAIEEMEHRAVAFDVMKRVARVGYFRRALAMTHVTVGFSLYSLIAPFFMLRADDFSRRQCLAMFVKGLPWQLDIYARLLPMLLTYFRPGFHPEDMPAVHNYEAWLSKYEESHDPIAAAKAMHEAAY</sequence>
<gene>
    <name evidence="2" type="ORF">A6D6_01625</name>
</gene>
<dbReference type="EMBL" id="AQPF01000009">
    <property type="protein sequence ID" value="KAF0806290.1"/>
    <property type="molecule type" value="Genomic_DNA"/>
</dbReference>
<dbReference type="InterPro" id="IPR009078">
    <property type="entry name" value="Ferritin-like_SF"/>
</dbReference>
<protein>
    <recommendedName>
        <fullName evidence="4">Metal-dependent hydrolase</fullName>
    </recommendedName>
</protein>
<keyword evidence="1" id="KW-1133">Transmembrane helix</keyword>
<evidence type="ECO:0000313" key="3">
    <source>
        <dbReference type="Proteomes" id="UP000771797"/>
    </source>
</evidence>
<dbReference type="Pfam" id="PF10118">
    <property type="entry name" value="Metal_hydrol"/>
    <property type="match status" value="1"/>
</dbReference>
<evidence type="ECO:0000313" key="2">
    <source>
        <dbReference type="EMBL" id="KAF0806290.1"/>
    </source>
</evidence>
<evidence type="ECO:0008006" key="4">
    <source>
        <dbReference type="Google" id="ProtNLM"/>
    </source>
</evidence>
<dbReference type="SUPFAM" id="SSF47240">
    <property type="entry name" value="Ferritin-like"/>
    <property type="match status" value="1"/>
</dbReference>
<reference evidence="2 3" key="1">
    <citation type="submission" date="2012-09" db="EMBL/GenBank/DDBJ databases">
        <title>Genome Sequence of alkane-degrading Bacterium Alcanivorax sp. 6-D-6.</title>
        <authorList>
            <person name="Lai Q."/>
            <person name="Shao Z."/>
        </authorList>
    </citation>
    <scope>NUCLEOTIDE SEQUENCE [LARGE SCALE GENOMIC DNA]</scope>
    <source>
        <strain evidence="2 3">6-D-6</strain>
    </source>
</reference>
<dbReference type="PIRSF" id="PIRSF007580">
    <property type="entry name" value="UCP07580"/>
    <property type="match status" value="1"/>
</dbReference>
<keyword evidence="1" id="KW-0472">Membrane</keyword>
<keyword evidence="3" id="KW-1185">Reference proteome</keyword>
<accession>A0ABQ6YA45</accession>
<dbReference type="InterPro" id="IPR016516">
    <property type="entry name" value="UCP07580"/>
</dbReference>
<organism evidence="2 3">
    <name type="scientific">Alcanivorax xiamenensis</name>
    <dbReference type="NCBI Taxonomy" id="1177156"/>
    <lineage>
        <taxon>Bacteria</taxon>
        <taxon>Pseudomonadati</taxon>
        <taxon>Pseudomonadota</taxon>
        <taxon>Gammaproteobacteria</taxon>
        <taxon>Oceanospirillales</taxon>
        <taxon>Alcanivoracaceae</taxon>
        <taxon>Alcanivorax</taxon>
    </lineage>
</organism>
<name>A0ABQ6YA45_9GAMM</name>
<dbReference type="PANTHER" id="PTHR39456">
    <property type="entry name" value="METAL-DEPENDENT HYDROLASE"/>
    <property type="match status" value="1"/>
</dbReference>